<dbReference type="STRING" id="1851544.ODI_01295"/>
<reference evidence="3 5" key="1">
    <citation type="submission" date="2016-06" db="EMBL/GenBank/DDBJ databases">
        <authorList>
            <person name="Kjaerup R.B."/>
            <person name="Dalgaard T.S."/>
            <person name="Juul-Madsen H.R."/>
        </authorList>
    </citation>
    <scope>NUCLEOTIDE SEQUENCE [LARGE SCALE GENOMIC DNA]</scope>
    <source>
        <strain evidence="3">Orrdi1</strain>
    </source>
</reference>
<evidence type="ECO:0000256" key="2">
    <source>
        <dbReference type="SAM" id="SignalP"/>
    </source>
</evidence>
<dbReference type="Proteomes" id="UP000078558">
    <property type="component" value="Chromosome I"/>
</dbReference>
<dbReference type="AlphaFoldDB" id="A0A1C3K2K9"/>
<evidence type="ECO:0000313" key="4">
    <source>
        <dbReference type="EMBL" id="SOE52172.1"/>
    </source>
</evidence>
<dbReference type="RefSeq" id="WP_067754052.1">
    <property type="nucleotide sequence ID" value="NZ_LT907988.1"/>
</dbReference>
<dbReference type="Gene3D" id="3.40.190.150">
    <property type="entry name" value="Bordetella uptake gene, domain 1"/>
    <property type="match status" value="1"/>
</dbReference>
<keyword evidence="2" id="KW-0732">Signal</keyword>
<name>A0A1C3K2K9_9BURK</name>
<dbReference type="CDD" id="cd07012">
    <property type="entry name" value="PBP2_Bug_TTT"/>
    <property type="match status" value="1"/>
</dbReference>
<dbReference type="EMBL" id="FLRC01000022">
    <property type="protein sequence ID" value="SBT25668.1"/>
    <property type="molecule type" value="Genomic_DNA"/>
</dbReference>
<accession>A0A1C3K2K9</accession>
<organism evidence="3 5">
    <name type="scientific">Orrella dioscoreae</name>
    <dbReference type="NCBI Taxonomy" id="1851544"/>
    <lineage>
        <taxon>Bacteria</taxon>
        <taxon>Pseudomonadati</taxon>
        <taxon>Pseudomonadota</taxon>
        <taxon>Betaproteobacteria</taxon>
        <taxon>Burkholderiales</taxon>
        <taxon>Alcaligenaceae</taxon>
        <taxon>Orrella</taxon>
    </lineage>
</organism>
<reference evidence="4 5" key="2">
    <citation type="submission" date="2017-08" db="EMBL/GenBank/DDBJ databases">
        <authorList>
            <person name="de Groot N.N."/>
        </authorList>
    </citation>
    <scope>NUCLEOTIDE SEQUENCE [LARGE SCALE GENOMIC DNA]</scope>
    <source>
        <strain evidence="4">Orrdi1</strain>
    </source>
</reference>
<dbReference type="PROSITE" id="PS51257">
    <property type="entry name" value="PROKAR_LIPOPROTEIN"/>
    <property type="match status" value="1"/>
</dbReference>
<dbReference type="InterPro" id="IPR042100">
    <property type="entry name" value="Bug_dom1"/>
</dbReference>
<dbReference type="SUPFAM" id="SSF53850">
    <property type="entry name" value="Periplasmic binding protein-like II"/>
    <property type="match status" value="1"/>
</dbReference>
<keyword evidence="5" id="KW-1185">Reference proteome</keyword>
<feature type="chain" id="PRO_5015062572" evidence="2">
    <location>
        <begin position="28"/>
        <end position="326"/>
    </location>
</feature>
<dbReference type="InterPro" id="IPR005064">
    <property type="entry name" value="BUG"/>
</dbReference>
<dbReference type="Pfam" id="PF03401">
    <property type="entry name" value="TctC"/>
    <property type="match status" value="1"/>
</dbReference>
<sequence length="326" mass="34297">MHKAIKRGLGLLLLLLLLLACGLQASAATAFPDGPVRYMVPAPPGGLIDIMARMVAQGAGDRLKQSVVVENRPGGNTVIGADAVARSAPDGQTWLAVSITLAANATLMPNMSLDVRKDLVPVARLAVTPMGVVVPANSPYRSLDEIVQAAKGGKMLNYGSSGYGTPTHLVTAMMEGVAGIKLNHIPYKGGAPALNDLIGGQLDFIIATLSEAKPFLDSGRLKLLSVTSPERVKAFPEAPTTAEGGYPGLLMEGWTGVMVPAGTPAPVIDRIAEVVLDTAKAPAFVRRAEEMGFVMAPQGPADFKRQFVSEVERLRDLIQTRGIKME</sequence>
<dbReference type="EMBL" id="LT907988">
    <property type="protein sequence ID" value="SOE52172.1"/>
    <property type="molecule type" value="Genomic_DNA"/>
</dbReference>
<evidence type="ECO:0000313" key="3">
    <source>
        <dbReference type="EMBL" id="SBT25668.1"/>
    </source>
</evidence>
<evidence type="ECO:0000256" key="1">
    <source>
        <dbReference type="ARBA" id="ARBA00006987"/>
    </source>
</evidence>
<comment type="similarity">
    <text evidence="1">Belongs to the UPF0065 (bug) family.</text>
</comment>
<gene>
    <name evidence="3" type="ORF">ODI_01295</name>
    <name evidence="4" type="ORF">ODI_R3972</name>
</gene>
<evidence type="ECO:0000313" key="5">
    <source>
        <dbReference type="Proteomes" id="UP000078558"/>
    </source>
</evidence>
<dbReference type="PANTHER" id="PTHR42928:SF5">
    <property type="entry name" value="BLR1237 PROTEIN"/>
    <property type="match status" value="1"/>
</dbReference>
<dbReference type="PANTHER" id="PTHR42928">
    <property type="entry name" value="TRICARBOXYLATE-BINDING PROTEIN"/>
    <property type="match status" value="1"/>
</dbReference>
<dbReference type="PIRSF" id="PIRSF017082">
    <property type="entry name" value="YflP"/>
    <property type="match status" value="1"/>
</dbReference>
<dbReference type="KEGG" id="odi:ODI_R3972"/>
<feature type="signal peptide" evidence="2">
    <location>
        <begin position="1"/>
        <end position="27"/>
    </location>
</feature>
<proteinExistence type="inferred from homology"/>
<dbReference type="OrthoDB" id="8678477at2"/>
<protein>
    <submittedName>
        <fullName evidence="3">Tricarboxylate transport protein TctC</fullName>
    </submittedName>
</protein>
<dbReference type="Gene3D" id="3.40.190.10">
    <property type="entry name" value="Periplasmic binding protein-like II"/>
    <property type="match status" value="1"/>
</dbReference>